<dbReference type="GO" id="GO:0016567">
    <property type="term" value="P:protein ubiquitination"/>
    <property type="evidence" value="ECO:0007669"/>
    <property type="project" value="InterPro"/>
</dbReference>
<dbReference type="InterPro" id="IPR002048">
    <property type="entry name" value="EF_hand_dom"/>
</dbReference>
<keyword evidence="12" id="KW-0832">Ubl conjugation</keyword>
<dbReference type="Gene3D" id="1.10.238.10">
    <property type="entry name" value="EF-hand"/>
    <property type="match status" value="2"/>
</dbReference>
<evidence type="ECO:0000256" key="11">
    <source>
        <dbReference type="ARBA" id="ARBA00022837"/>
    </source>
</evidence>
<dbReference type="OrthoDB" id="5959761at2759"/>
<reference evidence="19 20" key="1">
    <citation type="submission" date="2018-10" db="EMBL/GenBank/DDBJ databases">
        <title>Genome assembly for a Yunnan-Guizhou Plateau 3E fish, Anabarilius grahami (Regan), and its evolutionary and genetic applications.</title>
        <authorList>
            <person name="Jiang W."/>
        </authorList>
    </citation>
    <scope>NUCLEOTIDE SEQUENCE [LARGE SCALE GENOMIC DNA]</scope>
    <source>
        <strain evidence="19">AG-KIZ</strain>
        <tissue evidence="19">Muscle</tissue>
    </source>
</reference>
<evidence type="ECO:0000256" key="14">
    <source>
        <dbReference type="ARBA" id="ARBA00023242"/>
    </source>
</evidence>
<evidence type="ECO:0000313" key="20">
    <source>
        <dbReference type="Proteomes" id="UP000281406"/>
    </source>
</evidence>
<dbReference type="InterPro" id="IPR011992">
    <property type="entry name" value="EF-hand-dom_pair"/>
</dbReference>
<keyword evidence="7" id="KW-0488">Methylation</keyword>
<evidence type="ECO:0000256" key="12">
    <source>
        <dbReference type="ARBA" id="ARBA00022843"/>
    </source>
</evidence>
<evidence type="ECO:0000256" key="3">
    <source>
        <dbReference type="ARBA" id="ARBA00009763"/>
    </source>
</evidence>
<keyword evidence="8" id="KW-0597">Phosphoprotein</keyword>
<feature type="compositionally biased region" description="Polar residues" evidence="17">
    <location>
        <begin position="385"/>
        <end position="396"/>
    </location>
</feature>
<evidence type="ECO:0000256" key="16">
    <source>
        <dbReference type="ARBA" id="ARBA00037485"/>
    </source>
</evidence>
<dbReference type="CDD" id="cd00051">
    <property type="entry name" value="EFh"/>
    <property type="match status" value="1"/>
</dbReference>
<dbReference type="GO" id="GO:0043161">
    <property type="term" value="P:proteasome-mediated ubiquitin-dependent protein catabolic process"/>
    <property type="evidence" value="ECO:0007669"/>
    <property type="project" value="TreeGrafter"/>
</dbReference>
<keyword evidence="10" id="KW-0677">Repeat</keyword>
<evidence type="ECO:0000256" key="2">
    <source>
        <dbReference type="ARBA" id="ARBA00004123"/>
    </source>
</evidence>
<keyword evidence="9" id="KW-0479">Metal-binding</keyword>
<keyword evidence="14" id="KW-0539">Nucleus</keyword>
<evidence type="ECO:0000256" key="15">
    <source>
        <dbReference type="ARBA" id="ARBA00023306"/>
    </source>
</evidence>
<keyword evidence="11" id="KW-0106">Calcium</keyword>
<feature type="compositionally biased region" description="Low complexity" evidence="17">
    <location>
        <begin position="278"/>
        <end position="291"/>
    </location>
</feature>
<dbReference type="FunFam" id="1.10.238.10:FF:000527">
    <property type="entry name" value="Calmodulin-3"/>
    <property type="match status" value="1"/>
</dbReference>
<name>A0A3N0XM33_ANAGA</name>
<evidence type="ECO:0000256" key="13">
    <source>
        <dbReference type="ARBA" id="ARBA00022990"/>
    </source>
</evidence>
<evidence type="ECO:0000256" key="10">
    <source>
        <dbReference type="ARBA" id="ARBA00022737"/>
    </source>
</evidence>
<evidence type="ECO:0000256" key="17">
    <source>
        <dbReference type="SAM" id="MobiDB-lite"/>
    </source>
</evidence>
<gene>
    <name evidence="19" type="ORF">DPX16_5183</name>
</gene>
<evidence type="ECO:0000256" key="7">
    <source>
        <dbReference type="ARBA" id="ARBA00022481"/>
    </source>
</evidence>
<evidence type="ECO:0000256" key="1">
    <source>
        <dbReference type="ARBA" id="ARBA00002646"/>
    </source>
</evidence>
<feature type="compositionally biased region" description="Acidic residues" evidence="17">
    <location>
        <begin position="360"/>
        <end position="371"/>
    </location>
</feature>
<feature type="region of interest" description="Disordered" evidence="17">
    <location>
        <begin position="261"/>
        <end position="418"/>
    </location>
</feature>
<accession>A0A3N0XM33</accession>
<dbReference type="Pfam" id="PF15473">
    <property type="entry name" value="PCNP"/>
    <property type="match status" value="1"/>
</dbReference>
<sequence length="418" mass="45853">MRLVVGVGYVAVSILAFDSGRSKRAVSIYGKGYFLRGYRLSRHALSATIIQRRGTAARATEVIDDLKMSVLPDNFKSPLCSSVTDFKEAFGLFDRVGDSKVAFNQVADIMRALGQNPTNNDVKKILGDPSADDMANKRLDFEAFLPMLKTVDAVQKGTYDDYVEGLRVFDKEGNGTVMGAELRIVLSTLGEKMTEPEIDSLMTGQEDENGSVHYEDGVVYKWKSRSDNRGVLFFLRLQRYLVLSGCRTCLKQIHTMANVKCSSEGPSKEGGPEEKGSSVKTKTVSSSTASGDSLRKRPAHEIDPEDEAKSKSAPPKMFKSGFSMTAKKPASISIKLGASKPKEPPPALPAKKAGLASVFNEDEDSEPEEMPPEAKMRMKNIGRETPTSAGPNSFNKGKQGFSDHQKLWERKLKSQTDQ</sequence>
<evidence type="ECO:0000256" key="4">
    <source>
        <dbReference type="ARBA" id="ARBA00011097"/>
    </source>
</evidence>
<comment type="subcellular location">
    <subcellularLocation>
        <location evidence="2">Nucleus</location>
    </subcellularLocation>
</comment>
<feature type="compositionally biased region" description="Basic and acidic residues" evidence="17">
    <location>
        <begin position="401"/>
        <end position="418"/>
    </location>
</feature>
<dbReference type="PANTHER" id="PTHR16523:SF6">
    <property type="entry name" value="PEST PROTEOLYTIC SIGNAL-CONTAINING NUCLEAR PROTEIN"/>
    <property type="match status" value="1"/>
</dbReference>
<evidence type="ECO:0000256" key="9">
    <source>
        <dbReference type="ARBA" id="ARBA00022723"/>
    </source>
</evidence>
<keyword evidence="15" id="KW-0131">Cell cycle</keyword>
<comment type="function">
    <text evidence="1">May be involved in cell cycle regulation.</text>
</comment>
<evidence type="ECO:0000256" key="6">
    <source>
        <dbReference type="ARBA" id="ARBA00022059"/>
    </source>
</evidence>
<protein>
    <recommendedName>
        <fullName evidence="5">Calmodulin</fullName>
    </recommendedName>
    <alternativeName>
        <fullName evidence="6">PEST proteolytic signal-containing nuclear protein</fullName>
    </alternativeName>
</protein>
<dbReference type="GO" id="GO:0005509">
    <property type="term" value="F:calcium ion binding"/>
    <property type="evidence" value="ECO:0007669"/>
    <property type="project" value="InterPro"/>
</dbReference>
<dbReference type="PANTHER" id="PTHR16523">
    <property type="entry name" value="PEST PROTEOLYTIC SIGNAL-CONTAINING NUCLEAR PROTEIN"/>
    <property type="match status" value="1"/>
</dbReference>
<evidence type="ECO:0000313" key="19">
    <source>
        <dbReference type="EMBL" id="ROI62510.1"/>
    </source>
</evidence>
<feature type="domain" description="EF-hand" evidence="18">
    <location>
        <begin position="157"/>
        <end position="192"/>
    </location>
</feature>
<feature type="compositionally biased region" description="Basic and acidic residues" evidence="17">
    <location>
        <begin position="266"/>
        <end position="277"/>
    </location>
</feature>
<evidence type="ECO:0000259" key="18">
    <source>
        <dbReference type="PROSITE" id="PS50222"/>
    </source>
</evidence>
<dbReference type="EMBL" id="RJVU01070129">
    <property type="protein sequence ID" value="ROI62510.1"/>
    <property type="molecule type" value="Genomic_DNA"/>
</dbReference>
<evidence type="ECO:0000256" key="5">
    <source>
        <dbReference type="ARBA" id="ARBA00020786"/>
    </source>
</evidence>
<proteinExistence type="inferred from homology"/>
<feature type="compositionally biased region" description="Basic and acidic residues" evidence="17">
    <location>
        <begin position="293"/>
        <end position="310"/>
    </location>
</feature>
<keyword evidence="13" id="KW-0007">Acetylation</keyword>
<evidence type="ECO:0000256" key="8">
    <source>
        <dbReference type="ARBA" id="ARBA00022553"/>
    </source>
</evidence>
<comment type="function">
    <text evidence="16">Calmodulin acts as part of a calcium signal transduction pathway by mediating the control of a large number of enzymes, ion channels, aquaporins and other proteins through calcium-binding. Calcium-binding is required for the activation of calmodulin. Among the enzymes to be stimulated by the calmodulin-calcium complex are a number of protein kinases, such as myosin light-chain kinases and calmodulin-dependent protein kinase type II (CaMK2), and phosphatases.</text>
</comment>
<dbReference type="AlphaFoldDB" id="A0A3N0XM33"/>
<feature type="domain" description="EF-hand" evidence="18">
    <location>
        <begin position="81"/>
        <end position="116"/>
    </location>
</feature>
<comment type="subunit">
    <text evidence="4">Interacts with UHRF2/NIRF.</text>
</comment>
<dbReference type="SUPFAM" id="SSF47473">
    <property type="entry name" value="EF-hand"/>
    <property type="match status" value="1"/>
</dbReference>
<comment type="caution">
    <text evidence="19">The sequence shown here is derived from an EMBL/GenBank/DDBJ whole genome shotgun (WGS) entry which is preliminary data.</text>
</comment>
<dbReference type="GO" id="GO:0005634">
    <property type="term" value="C:nucleus"/>
    <property type="evidence" value="ECO:0007669"/>
    <property type="project" value="UniProtKB-SubCell"/>
</dbReference>
<dbReference type="Proteomes" id="UP000281406">
    <property type="component" value="Unassembled WGS sequence"/>
</dbReference>
<dbReference type="InterPro" id="IPR029169">
    <property type="entry name" value="PCNP"/>
</dbReference>
<dbReference type="PROSITE" id="PS50222">
    <property type="entry name" value="EF_HAND_2"/>
    <property type="match status" value="2"/>
</dbReference>
<organism evidence="19 20">
    <name type="scientific">Anabarilius grahami</name>
    <name type="common">Kanglang fish</name>
    <name type="synonym">Barilius grahami</name>
    <dbReference type="NCBI Taxonomy" id="495550"/>
    <lineage>
        <taxon>Eukaryota</taxon>
        <taxon>Metazoa</taxon>
        <taxon>Chordata</taxon>
        <taxon>Craniata</taxon>
        <taxon>Vertebrata</taxon>
        <taxon>Euteleostomi</taxon>
        <taxon>Actinopterygii</taxon>
        <taxon>Neopterygii</taxon>
        <taxon>Teleostei</taxon>
        <taxon>Ostariophysi</taxon>
        <taxon>Cypriniformes</taxon>
        <taxon>Xenocyprididae</taxon>
        <taxon>Xenocypridinae</taxon>
        <taxon>Xenocypridinae incertae sedis</taxon>
        <taxon>Anabarilius</taxon>
    </lineage>
</organism>
<keyword evidence="20" id="KW-1185">Reference proteome</keyword>
<comment type="similarity">
    <text evidence="3">Belongs to the calmodulin family.</text>
</comment>